<keyword evidence="4" id="KW-1185">Reference proteome</keyword>
<dbReference type="Proteomes" id="UP000800082">
    <property type="component" value="Unassembled WGS sequence"/>
</dbReference>
<dbReference type="InterPro" id="IPR010730">
    <property type="entry name" value="HET"/>
</dbReference>
<dbReference type="EMBL" id="ML978972">
    <property type="protein sequence ID" value="KAF1927285.1"/>
    <property type="molecule type" value="Genomic_DNA"/>
</dbReference>
<evidence type="ECO:0000313" key="4">
    <source>
        <dbReference type="Proteomes" id="UP000800082"/>
    </source>
</evidence>
<keyword evidence="1" id="KW-0812">Transmembrane</keyword>
<keyword evidence="1" id="KW-0472">Membrane</keyword>
<organism evidence="3 4">
    <name type="scientific">Didymella exigua CBS 183.55</name>
    <dbReference type="NCBI Taxonomy" id="1150837"/>
    <lineage>
        <taxon>Eukaryota</taxon>
        <taxon>Fungi</taxon>
        <taxon>Dikarya</taxon>
        <taxon>Ascomycota</taxon>
        <taxon>Pezizomycotina</taxon>
        <taxon>Dothideomycetes</taxon>
        <taxon>Pleosporomycetidae</taxon>
        <taxon>Pleosporales</taxon>
        <taxon>Pleosporineae</taxon>
        <taxon>Didymellaceae</taxon>
        <taxon>Didymella</taxon>
    </lineage>
</organism>
<protein>
    <recommendedName>
        <fullName evidence="2">Heterokaryon incompatibility domain-containing protein</fullName>
    </recommendedName>
</protein>
<dbReference type="OrthoDB" id="2157530at2759"/>
<evidence type="ECO:0000256" key="1">
    <source>
        <dbReference type="SAM" id="Phobius"/>
    </source>
</evidence>
<dbReference type="PANTHER" id="PTHR24148:SF64">
    <property type="entry name" value="HETEROKARYON INCOMPATIBILITY DOMAIN-CONTAINING PROTEIN"/>
    <property type="match status" value="1"/>
</dbReference>
<name>A0A6A5RG60_9PLEO</name>
<sequence length="664" mass="75264">MNRVAPLDNISVCNGSTRRHSEFLYRWFVTGLVLTIAVPILVVFLVLCILVILPLFPICFLWALLLFVCNILAFCMGRFTPPFEHTPLSDRPHVIRLLKIQPGRWSDQIVCYLEDGDCYTSRYEALSYTWGCELAFGTPCLVNNKMLPLTATLNRALRALRDEVDVRTVWIDAICIDQQNVQEKNTQVGQMLKVYQNAQRVIVWLDVDSWAKPALESVKIAFNDIRQCLAGTEPDRDVTSTETLNLLFRLSYWERMWIIQEIAANSNVVVQCRDCKIDWEVLYQFVMCGTAICSLPEGLRDFMRRVQMIRDSSSTDPEYGLLSFVHDFRYSMATDPRDRLFALLGLVKGPHQLPVKVDYAASETDIWGDFTKNCLDQYKSLNAIAMVDSLDRVGYKEMGPTWLASGFGNSNFLPKRVDAKTVRQPLWLGTDSGSERYAASGGLHARCRTRLVDPEVIGVKGYVSDTIARVYDVFRITADAKEQNRVITQWWTAFQATILDQEDAARAFATTITAGGSLDNNFLRTWLTEHRGKLQPDHVVSDVWAKFTSTIHCSSNLRRIFVTEGNVIGLAHSRARTGDQICILLGSAVPCILRKSTHDGPLGLGHPFMCWTSGCKRRKHLDCCIPELHRLVGQAYVQGIMHYAGDLEQDIEDGNRVLTEFFIE</sequence>
<evidence type="ECO:0000259" key="2">
    <source>
        <dbReference type="Pfam" id="PF06985"/>
    </source>
</evidence>
<dbReference type="InterPro" id="IPR052895">
    <property type="entry name" value="HetReg/Transcr_Mod"/>
</dbReference>
<feature type="transmembrane region" description="Helical" evidence="1">
    <location>
        <begin position="60"/>
        <end position="79"/>
    </location>
</feature>
<dbReference type="RefSeq" id="XP_033447537.1">
    <property type="nucleotide sequence ID" value="XM_033587839.1"/>
</dbReference>
<reference evidence="3" key="1">
    <citation type="journal article" date="2020" name="Stud. Mycol.">
        <title>101 Dothideomycetes genomes: a test case for predicting lifestyles and emergence of pathogens.</title>
        <authorList>
            <person name="Haridas S."/>
            <person name="Albert R."/>
            <person name="Binder M."/>
            <person name="Bloem J."/>
            <person name="Labutti K."/>
            <person name="Salamov A."/>
            <person name="Andreopoulos B."/>
            <person name="Baker S."/>
            <person name="Barry K."/>
            <person name="Bills G."/>
            <person name="Bluhm B."/>
            <person name="Cannon C."/>
            <person name="Castanera R."/>
            <person name="Culley D."/>
            <person name="Daum C."/>
            <person name="Ezra D."/>
            <person name="Gonzalez J."/>
            <person name="Henrissat B."/>
            <person name="Kuo A."/>
            <person name="Liang C."/>
            <person name="Lipzen A."/>
            <person name="Lutzoni F."/>
            <person name="Magnuson J."/>
            <person name="Mondo S."/>
            <person name="Nolan M."/>
            <person name="Ohm R."/>
            <person name="Pangilinan J."/>
            <person name="Park H.-J."/>
            <person name="Ramirez L."/>
            <person name="Alfaro M."/>
            <person name="Sun H."/>
            <person name="Tritt A."/>
            <person name="Yoshinaga Y."/>
            <person name="Zwiers L.-H."/>
            <person name="Turgeon B."/>
            <person name="Goodwin S."/>
            <person name="Spatafora J."/>
            <person name="Crous P."/>
            <person name="Grigoriev I."/>
        </authorList>
    </citation>
    <scope>NUCLEOTIDE SEQUENCE</scope>
    <source>
        <strain evidence="3">CBS 183.55</strain>
    </source>
</reference>
<evidence type="ECO:0000313" key="3">
    <source>
        <dbReference type="EMBL" id="KAF1927285.1"/>
    </source>
</evidence>
<feature type="domain" description="Heterokaryon incompatibility" evidence="2">
    <location>
        <begin position="123"/>
        <end position="261"/>
    </location>
</feature>
<keyword evidence="1" id="KW-1133">Transmembrane helix</keyword>
<gene>
    <name evidence="3" type="ORF">M421DRAFT_176132</name>
</gene>
<proteinExistence type="predicted"/>
<dbReference type="Pfam" id="PF06985">
    <property type="entry name" value="HET"/>
    <property type="match status" value="1"/>
</dbReference>
<dbReference type="AlphaFoldDB" id="A0A6A5RG60"/>
<dbReference type="GeneID" id="54345486"/>
<dbReference type="PANTHER" id="PTHR24148">
    <property type="entry name" value="ANKYRIN REPEAT DOMAIN-CONTAINING PROTEIN 39 HOMOLOG-RELATED"/>
    <property type="match status" value="1"/>
</dbReference>
<accession>A0A6A5RG60</accession>
<feature type="transmembrane region" description="Helical" evidence="1">
    <location>
        <begin position="27"/>
        <end position="53"/>
    </location>
</feature>